<dbReference type="Pfam" id="PF13360">
    <property type="entry name" value="PQQ_2"/>
    <property type="match status" value="3"/>
</dbReference>
<feature type="domain" description="Pyrrolo-quinoline quinone repeat" evidence="1">
    <location>
        <begin position="202"/>
        <end position="317"/>
    </location>
</feature>
<feature type="domain" description="Pyrrolo-quinoline quinone repeat" evidence="1">
    <location>
        <begin position="343"/>
        <end position="445"/>
    </location>
</feature>
<dbReference type="InterPro" id="IPR002372">
    <property type="entry name" value="PQQ_rpt_dom"/>
</dbReference>
<gene>
    <name evidence="2" type="ORF">EVJ46_04995</name>
</gene>
<dbReference type="PANTHER" id="PTHR34512:SF30">
    <property type="entry name" value="OUTER MEMBRANE PROTEIN ASSEMBLY FACTOR BAMB"/>
    <property type="match status" value="1"/>
</dbReference>
<organism evidence="2 3">
    <name type="scientific">Acididesulfobacter guangdongensis</name>
    <dbReference type="NCBI Taxonomy" id="2597225"/>
    <lineage>
        <taxon>Bacteria</taxon>
        <taxon>Deltaproteobacteria</taxon>
        <taxon>Candidatus Acidulodesulfobacterales</taxon>
        <taxon>Candidatus Acididesulfobacter</taxon>
    </lineage>
</organism>
<comment type="caution">
    <text evidence="2">The sequence shown here is derived from an EMBL/GenBank/DDBJ whole genome shotgun (WGS) entry which is preliminary data.</text>
</comment>
<dbReference type="PANTHER" id="PTHR34512">
    <property type="entry name" value="CELL SURFACE PROTEIN"/>
    <property type="match status" value="1"/>
</dbReference>
<feature type="domain" description="Pyrrolo-quinoline quinone repeat" evidence="1">
    <location>
        <begin position="121"/>
        <end position="174"/>
    </location>
</feature>
<protein>
    <submittedName>
        <fullName evidence="2">Tetrathionate hydrolase</fullName>
    </submittedName>
</protein>
<evidence type="ECO:0000259" key="1">
    <source>
        <dbReference type="Pfam" id="PF13360"/>
    </source>
</evidence>
<dbReference type="GO" id="GO:0016787">
    <property type="term" value="F:hydrolase activity"/>
    <property type="evidence" value="ECO:0007669"/>
    <property type="project" value="UniProtKB-KW"/>
</dbReference>
<name>A0A519BHB8_ACIG2</name>
<dbReference type="SMART" id="SM00564">
    <property type="entry name" value="PQQ"/>
    <property type="match status" value="6"/>
</dbReference>
<evidence type="ECO:0000313" key="2">
    <source>
        <dbReference type="EMBL" id="RZD16642.1"/>
    </source>
</evidence>
<dbReference type="Proteomes" id="UP000316562">
    <property type="component" value="Unassembled WGS sequence"/>
</dbReference>
<dbReference type="InterPro" id="IPR011047">
    <property type="entry name" value="Quinoprotein_ADH-like_sf"/>
</dbReference>
<dbReference type="EMBL" id="SGBC01000002">
    <property type="protein sequence ID" value="RZD16642.1"/>
    <property type="molecule type" value="Genomic_DNA"/>
</dbReference>
<dbReference type="InterPro" id="IPR018391">
    <property type="entry name" value="PQQ_b-propeller_rpt"/>
</dbReference>
<dbReference type="AlphaFoldDB" id="A0A519BHB8"/>
<accession>A0A519BHB8</accession>
<evidence type="ECO:0000313" key="3">
    <source>
        <dbReference type="Proteomes" id="UP000316562"/>
    </source>
</evidence>
<dbReference type="InterPro" id="IPR015943">
    <property type="entry name" value="WD40/YVTN_repeat-like_dom_sf"/>
</dbReference>
<keyword evidence="2" id="KW-0378">Hydrolase</keyword>
<dbReference type="SUPFAM" id="SSF50998">
    <property type="entry name" value="Quinoprotein alcohol dehydrogenase-like"/>
    <property type="match status" value="3"/>
</dbReference>
<dbReference type="Gene3D" id="2.40.128.630">
    <property type="match status" value="1"/>
</dbReference>
<proteinExistence type="predicted"/>
<reference evidence="2 3" key="1">
    <citation type="journal article" date="2019" name="ISME J.">
        <title>Insights into ecological role of a new deltaproteobacterial order Candidatus Acidulodesulfobacterales by metagenomics and metatranscriptomics.</title>
        <authorList>
            <person name="Tan S."/>
            <person name="Liu J."/>
            <person name="Fang Y."/>
            <person name="Hedlund B.P."/>
            <person name="Lian Z.H."/>
            <person name="Huang L.Y."/>
            <person name="Li J.T."/>
            <person name="Huang L.N."/>
            <person name="Li W.J."/>
            <person name="Jiang H.C."/>
            <person name="Dong H.L."/>
            <person name="Shu W.S."/>
        </authorList>
    </citation>
    <scope>NUCLEOTIDE SEQUENCE [LARGE SCALE GENOMIC DNA]</scope>
    <source>
        <strain evidence="2">AP2</strain>
    </source>
</reference>
<dbReference type="Gene3D" id="2.130.10.10">
    <property type="entry name" value="YVTN repeat-like/Quinoprotein amine dehydrogenase"/>
    <property type="match status" value="2"/>
</dbReference>
<sequence>MFSVFSASNVFAAHNKVPMDPIGNTLDPDSPFAPLYLPQNAPKGKNIVGPAAWTHAYGSPDHNAAFNVSLFAPSWIIDGVRWNFPEARAWSLSDSKPFGANINGIKESLAVQTQFLGNSLGVSMVKGVVYAESDDMFVYAVNAQTGKLIWRVSPVGNNLMGNPLVIGNRVYVSAGSVGFNFDNVMRFIKDPASAGRGVDISFNGIYCLNRKNGQLLWYFPTKGDAMPTPAYAYGSLFISTGNGNIDRINAKTGKKEWTTYVGGIANMSSPAIWHHMVYVSMSVISGIYALNTLNGKVLWKGNIPGASNTGMGDVSPAVAGGIVIMDAVANPKEINGKATLETIVRAFKAKTGKVLWTDNMGRGPKIPAFKGGVPMIHDNIVYVGSPVTSDYEAINLYTGQVKWAWHMPNPGPAGSGRGAPTYYHGVLYISSGPDIYAVNPNNGHQIGFYHVGGRFGIVNPTIVGGTIYLGNTWDWINAVPVKDVNPNFDLKKINKKNRKYIGRHFKFKNS</sequence>